<dbReference type="AlphaFoldDB" id="A0A198A8Y5"/>
<name>A0A198A8Y5_9BACL</name>
<organism evidence="2 3">
    <name type="scientific">Paenibacillus oryzisoli</name>
    <dbReference type="NCBI Taxonomy" id="1850517"/>
    <lineage>
        <taxon>Bacteria</taxon>
        <taxon>Bacillati</taxon>
        <taxon>Bacillota</taxon>
        <taxon>Bacilli</taxon>
        <taxon>Bacillales</taxon>
        <taxon>Paenibacillaceae</taxon>
        <taxon>Paenibacillus</taxon>
    </lineage>
</organism>
<comment type="caution">
    <text evidence="2">The sequence shown here is derived from an EMBL/GenBank/DDBJ whole genome shotgun (WGS) entry which is preliminary data.</text>
</comment>
<dbReference type="Proteomes" id="UP000078454">
    <property type="component" value="Unassembled WGS sequence"/>
</dbReference>
<accession>A0A198A8Y5</accession>
<dbReference type="OrthoDB" id="1715058at2"/>
<dbReference type="PROSITE" id="PS51257">
    <property type="entry name" value="PROKAR_LIPOPROTEIN"/>
    <property type="match status" value="1"/>
</dbReference>
<dbReference type="EMBL" id="LYPB01000071">
    <property type="protein sequence ID" value="OAS17541.1"/>
    <property type="molecule type" value="Genomic_DNA"/>
</dbReference>
<protein>
    <recommendedName>
        <fullName evidence="1">GerMN domain-containing protein</fullName>
    </recommendedName>
</protein>
<dbReference type="InterPro" id="IPR019606">
    <property type="entry name" value="GerMN"/>
</dbReference>
<sequence>MKHQHWIRSAALAGVIVLLTTGCSILGSGKKSDIDAPPGASTDVDAKTTSAAVTVDMSGDITSQMTVYVKDAKGFVTPLSLALPKTVSVAKTTLEYMVDGGPETSQLPSGFQALLPKGTKVISLNVKSDKSAIVDFSKEFLNYDVKDERKLLEAITWNLTNFQTIDKVQLRVDGKDLKEMPKGKTPLDAPLARTMGINLEKSEDTEFGQATPVTLYFLNQNDQNYKYYVPVTRLIKRTDDVAKAVVEQLIKGPDQKKGLGAVLNATTELKSIKPGEGLITVDFSNKLLGTDQKASADALQSVILSLTENTTFKQVQIKVDGAVKITSTDNQNYSKPVLRPTHINPAIKL</sequence>
<feature type="domain" description="GerMN" evidence="1">
    <location>
        <begin position="90"/>
        <end position="181"/>
    </location>
</feature>
<dbReference type="STRING" id="1850517.A8708_14990"/>
<reference evidence="2 3" key="1">
    <citation type="submission" date="2016-05" db="EMBL/GenBank/DDBJ databases">
        <title>Paenibacillus sp. 1ZS3-15 nov., isolated from the rhizosphere soil.</title>
        <authorList>
            <person name="Zhang X.X."/>
            <person name="Zhang J."/>
        </authorList>
    </citation>
    <scope>NUCLEOTIDE SEQUENCE [LARGE SCALE GENOMIC DNA]</scope>
    <source>
        <strain evidence="2 3">1ZS3-15</strain>
    </source>
</reference>
<dbReference type="RefSeq" id="WP_068665395.1">
    <property type="nucleotide sequence ID" value="NZ_LYPB01000071.1"/>
</dbReference>
<dbReference type="SMART" id="SM00909">
    <property type="entry name" value="Germane"/>
    <property type="match status" value="2"/>
</dbReference>
<keyword evidence="3" id="KW-1185">Reference proteome</keyword>
<evidence type="ECO:0000313" key="3">
    <source>
        <dbReference type="Proteomes" id="UP000078454"/>
    </source>
</evidence>
<evidence type="ECO:0000259" key="1">
    <source>
        <dbReference type="SMART" id="SM00909"/>
    </source>
</evidence>
<evidence type="ECO:0000313" key="2">
    <source>
        <dbReference type="EMBL" id="OAS17541.1"/>
    </source>
</evidence>
<proteinExistence type="predicted"/>
<dbReference type="Pfam" id="PF10646">
    <property type="entry name" value="Germane"/>
    <property type="match status" value="2"/>
</dbReference>
<gene>
    <name evidence="2" type="ORF">A8708_14990</name>
</gene>
<feature type="domain" description="GerMN" evidence="1">
    <location>
        <begin position="242"/>
        <end position="328"/>
    </location>
</feature>